<dbReference type="InterPro" id="IPR057962">
    <property type="entry name" value="SPT23_MGA2_DBD"/>
</dbReference>
<dbReference type="PROSITE" id="PS50297">
    <property type="entry name" value="ANK_REP_REGION"/>
    <property type="match status" value="2"/>
</dbReference>
<sequence>MHRAPAHLHPLFSPASSDFLPSDTALLTNWSTYANSPITDPFDEDRKPSFDHFAGLDLPDHSYQALEDPGMLLEDLMQEDAYETNPINSTYFPSSQPLPPAKFEPTLPALPSYPSPPASDDARQPLTVHVPPSDESPAPSSPKTRFSIEANSFESSSLQNLLVTTPNAPVLIHPSSPHHEHPYQSCLPILIHNVPSVGAKSRVETQIKMTLDLALPTDPALSAYERVGSWKWLRLPKGSSTRRRPRKECKPEAQVDETLTLSVAVTCASDPSMPVSACTNCLAREAKRTERKKAARDSEDDIPRNSSPKSPIQKDGGGIVVFNWSSLPVRVTCYCRHHREKLGFRIAFTMADTQGRVVGRGSTPPIMITDDHKSVMKNPLPTPAVEEPEEQPKRKRRLAKDAPDPENEPRSKRRAKEPSPAIVTPKTIFQSQSYAHGNDSSPSISHATVPGHTSQSPSTFTTAPSSPQIISLPSPLGVYLHYPVTNDNDTFMQTPEELDVLSASLAAASAASAELRNPTSPPNAFSPSTLFNTTYPSPSPSSRGPPPGPQIHRLIPASGPTHGGIEVTMWSENTLVCLLPPSACPGPVVVSFEGIPLAVGGGAPGDGRILQLFNYLDNSDRALMELALQVVGLKMTGRIEEAKNVAMRIVGNNTNGGPEPSSMTSTGLTSMNNLVADAEAVAHSVHSRAGSDSESTHLMLSSSSSRDFQSVIIEFLYLLDVDVPTTSVVTTHEAVSHPNDSGQTLLHLSAILGFHHLLKHLISHGIDLDARDANGYTALHFAALCGRLACARILVEGGADVEIVEARGRTAREIAKWRDQVDVEILLEDIESRLVFGSTSNGDEADESDIEGLGMEDSFYSISPTMTIRPSGANDIDHIRYLSDSGDSGSEDNLLESEPQYEEKKLPLEPSPPSLFHRTLSHLQPPPLPTLPAMPGLPMPQWGLFPNQLQLPQLQFPQLPHLPHFPDIPMVFPVQMPTPSWPANFPWQAGPAQSGKPEHVQQQQGQGMLWGAYGLASPWLGFYPGRGPPPNPEKEQEQEPPMYTPPAPAGVAVPDPLVPPPSSAEPVQSSSLGLTVDTESSSELSIPKPSLSTKSAKLARRAGYKQTRFEERDIRAYEDRSKKVQKLKSTSICLLQKLWIVLGYGLYQGVPVVLTTVYDVAAWVLPEQRIAALA</sequence>
<dbReference type="PANTHER" id="PTHR23335">
    <property type="entry name" value="CALMODULIN-BINDING TRANSCRIPTION ACTIVATOR CAMTA"/>
    <property type="match status" value="1"/>
</dbReference>
<dbReference type="InterPro" id="IPR014756">
    <property type="entry name" value="Ig_E-set"/>
</dbReference>
<accession>A0A9P6AV11</accession>
<dbReference type="GO" id="GO:0003690">
    <property type="term" value="F:double-stranded DNA binding"/>
    <property type="evidence" value="ECO:0007669"/>
    <property type="project" value="TreeGrafter"/>
</dbReference>
<evidence type="ECO:0000313" key="4">
    <source>
        <dbReference type="EMBL" id="KAF9512508.1"/>
    </source>
</evidence>
<dbReference type="GO" id="GO:0003712">
    <property type="term" value="F:transcription coregulator activity"/>
    <property type="evidence" value="ECO:0007669"/>
    <property type="project" value="TreeGrafter"/>
</dbReference>
<evidence type="ECO:0000256" key="1">
    <source>
        <dbReference type="PROSITE-ProRule" id="PRU00023"/>
    </source>
</evidence>
<dbReference type="SUPFAM" id="SSF81296">
    <property type="entry name" value="E set domains"/>
    <property type="match status" value="1"/>
</dbReference>
<dbReference type="SMART" id="SM00248">
    <property type="entry name" value="ANK"/>
    <property type="match status" value="2"/>
</dbReference>
<feature type="compositionally biased region" description="Low complexity" evidence="2">
    <location>
        <begin position="453"/>
        <end position="467"/>
    </location>
</feature>
<feature type="compositionally biased region" description="Basic and acidic residues" evidence="2">
    <location>
        <begin position="399"/>
        <end position="410"/>
    </location>
</feature>
<proteinExistence type="predicted"/>
<dbReference type="OrthoDB" id="71307at2759"/>
<dbReference type="CDD" id="cd00102">
    <property type="entry name" value="IPT"/>
    <property type="match status" value="1"/>
</dbReference>
<evidence type="ECO:0000259" key="3">
    <source>
        <dbReference type="Pfam" id="PF25603"/>
    </source>
</evidence>
<feature type="domain" description="SPT23/MGA2-like DNA-binding" evidence="3">
    <location>
        <begin position="190"/>
        <end position="373"/>
    </location>
</feature>
<dbReference type="InterPro" id="IPR036770">
    <property type="entry name" value="Ankyrin_rpt-contain_sf"/>
</dbReference>
<dbReference type="InterPro" id="IPR002110">
    <property type="entry name" value="Ankyrin_rpt"/>
</dbReference>
<dbReference type="GO" id="GO:0006357">
    <property type="term" value="P:regulation of transcription by RNA polymerase II"/>
    <property type="evidence" value="ECO:0007669"/>
    <property type="project" value="TreeGrafter"/>
</dbReference>
<dbReference type="EMBL" id="MU128985">
    <property type="protein sequence ID" value="KAF9512508.1"/>
    <property type="molecule type" value="Genomic_DNA"/>
</dbReference>
<feature type="region of interest" description="Disordered" evidence="2">
    <location>
        <begin position="1023"/>
        <end position="1089"/>
    </location>
</feature>
<feature type="region of interest" description="Disordered" evidence="2">
    <location>
        <begin position="87"/>
        <end position="145"/>
    </location>
</feature>
<organism evidence="4 5">
    <name type="scientific">Hydnum rufescens UP504</name>
    <dbReference type="NCBI Taxonomy" id="1448309"/>
    <lineage>
        <taxon>Eukaryota</taxon>
        <taxon>Fungi</taxon>
        <taxon>Dikarya</taxon>
        <taxon>Basidiomycota</taxon>
        <taxon>Agaricomycotina</taxon>
        <taxon>Agaricomycetes</taxon>
        <taxon>Cantharellales</taxon>
        <taxon>Hydnaceae</taxon>
        <taxon>Hydnum</taxon>
    </lineage>
</organism>
<feature type="compositionally biased region" description="Polar residues" evidence="2">
    <location>
        <begin position="427"/>
        <end position="446"/>
    </location>
</feature>
<feature type="region of interest" description="Disordered" evidence="2">
    <location>
        <begin position="356"/>
        <end position="467"/>
    </location>
</feature>
<reference evidence="4" key="1">
    <citation type="journal article" date="2020" name="Nat. Commun.">
        <title>Large-scale genome sequencing of mycorrhizal fungi provides insights into the early evolution of symbiotic traits.</title>
        <authorList>
            <person name="Miyauchi S."/>
            <person name="Kiss E."/>
            <person name="Kuo A."/>
            <person name="Drula E."/>
            <person name="Kohler A."/>
            <person name="Sanchez-Garcia M."/>
            <person name="Morin E."/>
            <person name="Andreopoulos B."/>
            <person name="Barry K.W."/>
            <person name="Bonito G."/>
            <person name="Buee M."/>
            <person name="Carver A."/>
            <person name="Chen C."/>
            <person name="Cichocki N."/>
            <person name="Clum A."/>
            <person name="Culley D."/>
            <person name="Crous P.W."/>
            <person name="Fauchery L."/>
            <person name="Girlanda M."/>
            <person name="Hayes R.D."/>
            <person name="Keri Z."/>
            <person name="LaButti K."/>
            <person name="Lipzen A."/>
            <person name="Lombard V."/>
            <person name="Magnuson J."/>
            <person name="Maillard F."/>
            <person name="Murat C."/>
            <person name="Nolan M."/>
            <person name="Ohm R.A."/>
            <person name="Pangilinan J."/>
            <person name="Pereira M.F."/>
            <person name="Perotto S."/>
            <person name="Peter M."/>
            <person name="Pfister S."/>
            <person name="Riley R."/>
            <person name="Sitrit Y."/>
            <person name="Stielow J.B."/>
            <person name="Szollosi G."/>
            <person name="Zifcakova L."/>
            <person name="Stursova M."/>
            <person name="Spatafora J.W."/>
            <person name="Tedersoo L."/>
            <person name="Vaario L.M."/>
            <person name="Yamada A."/>
            <person name="Yan M."/>
            <person name="Wang P."/>
            <person name="Xu J."/>
            <person name="Bruns T."/>
            <person name="Baldrian P."/>
            <person name="Vilgalys R."/>
            <person name="Dunand C."/>
            <person name="Henrissat B."/>
            <person name="Grigoriev I.V."/>
            <person name="Hibbett D."/>
            <person name="Nagy L.G."/>
            <person name="Martin F.M."/>
        </authorList>
    </citation>
    <scope>NUCLEOTIDE SEQUENCE</scope>
    <source>
        <strain evidence="4">UP504</strain>
    </source>
</reference>
<dbReference type="Proteomes" id="UP000886523">
    <property type="component" value="Unassembled WGS sequence"/>
</dbReference>
<keyword evidence="1" id="KW-0040">ANK repeat</keyword>
<evidence type="ECO:0000313" key="5">
    <source>
        <dbReference type="Proteomes" id="UP000886523"/>
    </source>
</evidence>
<feature type="compositionally biased region" description="Low complexity" evidence="2">
    <location>
        <begin position="131"/>
        <end position="142"/>
    </location>
</feature>
<dbReference type="PANTHER" id="PTHR23335:SF1">
    <property type="entry name" value="CALMODULIN-BINDING TRANSCRIPTION ACTIVATOR, ISOFORM F"/>
    <property type="match status" value="1"/>
</dbReference>
<gene>
    <name evidence="4" type="ORF">BS47DRAFT_1345262</name>
</gene>
<feature type="repeat" description="ANK" evidence="1">
    <location>
        <begin position="741"/>
        <end position="773"/>
    </location>
</feature>
<dbReference type="PROSITE" id="PS50088">
    <property type="entry name" value="ANK_REPEAT"/>
    <property type="match status" value="2"/>
</dbReference>
<feature type="compositionally biased region" description="Pro residues" evidence="2">
    <location>
        <begin position="537"/>
        <end position="549"/>
    </location>
</feature>
<dbReference type="SUPFAM" id="SSF48403">
    <property type="entry name" value="Ankyrin repeat"/>
    <property type="match status" value="1"/>
</dbReference>
<dbReference type="Pfam" id="PF12796">
    <property type="entry name" value="Ank_2"/>
    <property type="match status" value="1"/>
</dbReference>
<dbReference type="Pfam" id="PF25603">
    <property type="entry name" value="SPT23_MGA2_DBD"/>
    <property type="match status" value="1"/>
</dbReference>
<feature type="compositionally biased region" description="Polar residues" evidence="2">
    <location>
        <begin position="1068"/>
        <end position="1089"/>
    </location>
</feature>
<feature type="repeat" description="ANK" evidence="1">
    <location>
        <begin position="774"/>
        <end position="806"/>
    </location>
</feature>
<dbReference type="Gene3D" id="1.25.40.20">
    <property type="entry name" value="Ankyrin repeat-containing domain"/>
    <property type="match status" value="1"/>
</dbReference>
<comment type="caution">
    <text evidence="4">The sequence shown here is derived from an EMBL/GenBank/DDBJ whole genome shotgun (WGS) entry which is preliminary data.</text>
</comment>
<feature type="region of interest" description="Disordered" evidence="2">
    <location>
        <begin position="513"/>
        <end position="555"/>
    </location>
</feature>
<dbReference type="AlphaFoldDB" id="A0A9P6AV11"/>
<name>A0A9P6AV11_9AGAM</name>
<feature type="compositionally biased region" description="Polar residues" evidence="2">
    <location>
        <begin position="522"/>
        <end position="535"/>
    </location>
</feature>
<feature type="region of interest" description="Disordered" evidence="2">
    <location>
        <begin position="289"/>
        <end position="317"/>
    </location>
</feature>
<protein>
    <recommendedName>
        <fullName evidence="3">SPT23/MGA2-like DNA-binding domain-containing protein</fullName>
    </recommendedName>
</protein>
<dbReference type="GO" id="GO:0005634">
    <property type="term" value="C:nucleus"/>
    <property type="evidence" value="ECO:0007669"/>
    <property type="project" value="TreeGrafter"/>
</dbReference>
<evidence type="ECO:0000256" key="2">
    <source>
        <dbReference type="SAM" id="MobiDB-lite"/>
    </source>
</evidence>
<keyword evidence="5" id="KW-1185">Reference proteome</keyword>